<evidence type="ECO:0000256" key="2">
    <source>
        <dbReference type="SAM" id="Phobius"/>
    </source>
</evidence>
<dbReference type="InterPro" id="IPR042178">
    <property type="entry name" value="Serpin_sf_1"/>
</dbReference>
<dbReference type="PANTHER" id="PTHR11461">
    <property type="entry name" value="SERINE PROTEASE INHIBITOR, SERPIN"/>
    <property type="match status" value="1"/>
</dbReference>
<comment type="caution">
    <text evidence="4">The sequence shown here is derived from an EMBL/GenBank/DDBJ whole genome shotgun (WGS) entry which is preliminary data.</text>
</comment>
<name>A0ABS1EWM4_9CLOT</name>
<dbReference type="InterPro" id="IPR023795">
    <property type="entry name" value="Serpin_CS"/>
</dbReference>
<dbReference type="RefSeq" id="WP_200274106.1">
    <property type="nucleotide sequence ID" value="NZ_JAENHN010000066.1"/>
</dbReference>
<organism evidence="4 5">
    <name type="scientific">Clostridium yunnanense</name>
    <dbReference type="NCBI Taxonomy" id="2800325"/>
    <lineage>
        <taxon>Bacteria</taxon>
        <taxon>Bacillati</taxon>
        <taxon>Bacillota</taxon>
        <taxon>Clostridia</taxon>
        <taxon>Eubacteriales</taxon>
        <taxon>Clostridiaceae</taxon>
        <taxon>Clostridium</taxon>
    </lineage>
</organism>
<sequence length="462" mass="52061">MSDKFKKDLDNIKLNDNLKNKTADMIKQTLYKEQTSRNVFFSRKSFIFAITSFVLIILIVVITVINGPFNNSVNARDLMQGISSENITLKDKLSKEFIDSTSEFSISMFKELSKEQNVVYSPTSLYLALGTVLNGADGSTKDEILKTLSKYGVSEADLNIYYKTLTSRLSKNSNSSVLNISNSIWYDDDLNIDNNFLKLNKTYYETNAYKLDLQSDNAPKSINAWINKVTNNKINSMIDTIDKNAVMLMFSTICFNDAWKFPFTEGTRKADFTASDNKSINVNFMSKEMNIKSISTETEQIISLPYKQGNLSFIAMMPNENTNIRDYISKLDKDTLATKINSLQSSNIHLILPKFQVESKKSLNNNLSSLGISTIFDEEKANLSKMGSTKGNIFVKDITQNTYIKVGEKGTEASTATKSEVITKGISQAKIINFNHPFVYLIIDDTTNLPLFMGVMDNPNQK</sequence>
<gene>
    <name evidence="4" type="ORF">JHL18_24130</name>
</gene>
<dbReference type="InterPro" id="IPR000215">
    <property type="entry name" value="Serpin_fam"/>
</dbReference>
<dbReference type="Gene3D" id="2.30.39.10">
    <property type="entry name" value="Alpha-1-antitrypsin, domain 1"/>
    <property type="match status" value="1"/>
</dbReference>
<dbReference type="PANTHER" id="PTHR11461:SF211">
    <property type="entry name" value="GH10112P-RELATED"/>
    <property type="match status" value="1"/>
</dbReference>
<comment type="similarity">
    <text evidence="1">Belongs to the serpin family.</text>
</comment>
<protein>
    <submittedName>
        <fullName evidence="4">Serpin family protein</fullName>
    </submittedName>
</protein>
<dbReference type="EMBL" id="JAENHN010000066">
    <property type="protein sequence ID" value="MBK1813710.1"/>
    <property type="molecule type" value="Genomic_DNA"/>
</dbReference>
<accession>A0ABS1EWM4</accession>
<feature type="transmembrane region" description="Helical" evidence="2">
    <location>
        <begin position="46"/>
        <end position="69"/>
    </location>
</feature>
<reference evidence="5" key="1">
    <citation type="submission" date="2021-01" db="EMBL/GenBank/DDBJ databases">
        <title>Genome public.</title>
        <authorList>
            <person name="Liu C."/>
            <person name="Sun Q."/>
        </authorList>
    </citation>
    <scope>NUCLEOTIDE SEQUENCE [LARGE SCALE GENOMIC DNA]</scope>
    <source>
        <strain evidence="5">YIM B02505</strain>
    </source>
</reference>
<keyword evidence="2" id="KW-1133">Transmembrane helix</keyword>
<dbReference type="SUPFAM" id="SSF56574">
    <property type="entry name" value="Serpins"/>
    <property type="match status" value="1"/>
</dbReference>
<dbReference type="Pfam" id="PF00079">
    <property type="entry name" value="Serpin"/>
    <property type="match status" value="1"/>
</dbReference>
<proteinExistence type="inferred from homology"/>
<dbReference type="SMART" id="SM00093">
    <property type="entry name" value="SERPIN"/>
    <property type="match status" value="1"/>
</dbReference>
<dbReference type="CDD" id="cd19589">
    <property type="entry name" value="serpin_tengpin-like"/>
    <property type="match status" value="1"/>
</dbReference>
<dbReference type="PROSITE" id="PS00284">
    <property type="entry name" value="SERPIN"/>
    <property type="match status" value="1"/>
</dbReference>
<dbReference type="Gene3D" id="3.30.497.10">
    <property type="entry name" value="Antithrombin, subunit I, domain 2"/>
    <property type="match status" value="1"/>
</dbReference>
<keyword evidence="2" id="KW-0472">Membrane</keyword>
<feature type="domain" description="Serpin" evidence="3">
    <location>
        <begin position="106"/>
        <end position="459"/>
    </location>
</feature>
<dbReference type="InterPro" id="IPR042185">
    <property type="entry name" value="Serpin_sf_2"/>
</dbReference>
<keyword evidence="5" id="KW-1185">Reference proteome</keyword>
<evidence type="ECO:0000259" key="3">
    <source>
        <dbReference type="SMART" id="SM00093"/>
    </source>
</evidence>
<evidence type="ECO:0000313" key="5">
    <source>
        <dbReference type="Proteomes" id="UP000596739"/>
    </source>
</evidence>
<dbReference type="InterPro" id="IPR023796">
    <property type="entry name" value="Serpin_dom"/>
</dbReference>
<dbReference type="InterPro" id="IPR036186">
    <property type="entry name" value="Serpin_sf"/>
</dbReference>
<evidence type="ECO:0000256" key="1">
    <source>
        <dbReference type="RuleBase" id="RU000411"/>
    </source>
</evidence>
<evidence type="ECO:0000313" key="4">
    <source>
        <dbReference type="EMBL" id="MBK1813710.1"/>
    </source>
</evidence>
<dbReference type="Proteomes" id="UP000596739">
    <property type="component" value="Unassembled WGS sequence"/>
</dbReference>
<keyword evidence="2" id="KW-0812">Transmembrane</keyword>